<keyword evidence="3" id="KW-1185">Reference proteome</keyword>
<reference evidence="2 3" key="1">
    <citation type="submission" date="2019-07" db="EMBL/GenBank/DDBJ databases">
        <title>Whole genome shotgun sequence of Segetibacter aerophilus NBRC 106135.</title>
        <authorList>
            <person name="Hosoyama A."/>
            <person name="Uohara A."/>
            <person name="Ohji S."/>
            <person name="Ichikawa N."/>
        </authorList>
    </citation>
    <scope>NUCLEOTIDE SEQUENCE [LARGE SCALE GENOMIC DNA]</scope>
    <source>
        <strain evidence="2 3">NBRC 106135</strain>
    </source>
</reference>
<dbReference type="AlphaFoldDB" id="A0A512BDY0"/>
<dbReference type="PANTHER" id="PTHR14097:SF7">
    <property type="entry name" value="OXIDOREDUCTASE HTATIP2"/>
    <property type="match status" value="1"/>
</dbReference>
<dbReference type="PANTHER" id="PTHR14097">
    <property type="entry name" value="OXIDOREDUCTASE HTATIP2"/>
    <property type="match status" value="1"/>
</dbReference>
<dbReference type="RefSeq" id="WP_147204267.1">
    <property type="nucleotide sequence ID" value="NZ_BJYT01000009.1"/>
</dbReference>
<dbReference type="InterPro" id="IPR036291">
    <property type="entry name" value="NAD(P)-bd_dom_sf"/>
</dbReference>
<accession>A0A512BDY0</accession>
<dbReference type="InterPro" id="IPR016040">
    <property type="entry name" value="NAD(P)-bd_dom"/>
</dbReference>
<evidence type="ECO:0000313" key="2">
    <source>
        <dbReference type="EMBL" id="GEO10159.1"/>
    </source>
</evidence>
<dbReference type="OrthoDB" id="9798632at2"/>
<evidence type="ECO:0000313" key="3">
    <source>
        <dbReference type="Proteomes" id="UP000321513"/>
    </source>
</evidence>
<evidence type="ECO:0000259" key="1">
    <source>
        <dbReference type="Pfam" id="PF13460"/>
    </source>
</evidence>
<dbReference type="Gene3D" id="3.40.50.720">
    <property type="entry name" value="NAD(P)-binding Rossmann-like Domain"/>
    <property type="match status" value="1"/>
</dbReference>
<dbReference type="SUPFAM" id="SSF51735">
    <property type="entry name" value="NAD(P)-binding Rossmann-fold domains"/>
    <property type="match status" value="1"/>
</dbReference>
<sequence>MQSLTAVVLGSTGLIGEQLVQQLLDDVAFSKVRILVRRPVQLSHPKLEVEIVDFNNLAEYQSKLGKGDCIFCCIGTTNEKVKGDKAAYRKIDFDIPVNAAKFGKAAGFTTYLLVSSVGANEKGANFYLKLKGEVEAEIAALGFTGFHVFRPSILLGQRKEFRLGEMVGKALMQTASLFFVACLKKYKGIQAATVAAAMRHAAVTSKKGLNLYHYDEIRQAAFSGN</sequence>
<dbReference type="Pfam" id="PF13460">
    <property type="entry name" value="NAD_binding_10"/>
    <property type="match status" value="1"/>
</dbReference>
<protein>
    <submittedName>
        <fullName evidence="2">Oxidoreductase</fullName>
    </submittedName>
</protein>
<organism evidence="2 3">
    <name type="scientific">Segetibacter aerophilus</name>
    <dbReference type="NCBI Taxonomy" id="670293"/>
    <lineage>
        <taxon>Bacteria</taxon>
        <taxon>Pseudomonadati</taxon>
        <taxon>Bacteroidota</taxon>
        <taxon>Chitinophagia</taxon>
        <taxon>Chitinophagales</taxon>
        <taxon>Chitinophagaceae</taxon>
        <taxon>Segetibacter</taxon>
    </lineage>
</organism>
<name>A0A512BDY0_9BACT</name>
<proteinExistence type="predicted"/>
<dbReference type="Proteomes" id="UP000321513">
    <property type="component" value="Unassembled WGS sequence"/>
</dbReference>
<gene>
    <name evidence="2" type="ORF">SAE01_26550</name>
</gene>
<comment type="caution">
    <text evidence="2">The sequence shown here is derived from an EMBL/GenBank/DDBJ whole genome shotgun (WGS) entry which is preliminary data.</text>
</comment>
<dbReference type="EMBL" id="BJYT01000009">
    <property type="protein sequence ID" value="GEO10159.1"/>
    <property type="molecule type" value="Genomic_DNA"/>
</dbReference>
<feature type="domain" description="NAD(P)-binding" evidence="1">
    <location>
        <begin position="10"/>
        <end position="125"/>
    </location>
</feature>